<feature type="region of interest" description="Disordered" evidence="1">
    <location>
        <begin position="1"/>
        <end position="33"/>
    </location>
</feature>
<dbReference type="EMBL" id="AVOT02041446">
    <property type="protein sequence ID" value="MBW0536781.1"/>
    <property type="molecule type" value="Genomic_DNA"/>
</dbReference>
<reference evidence="2" key="1">
    <citation type="submission" date="2021-03" db="EMBL/GenBank/DDBJ databases">
        <title>Draft genome sequence of rust myrtle Austropuccinia psidii MF-1, a brazilian biotype.</title>
        <authorList>
            <person name="Quecine M.C."/>
            <person name="Pachon D.M.R."/>
            <person name="Bonatelli M.L."/>
            <person name="Correr F.H."/>
            <person name="Franceschini L.M."/>
            <person name="Leite T.F."/>
            <person name="Margarido G.R.A."/>
            <person name="Almeida C.A."/>
            <person name="Ferrarezi J.A."/>
            <person name="Labate C.A."/>
        </authorList>
    </citation>
    <scope>NUCLEOTIDE SEQUENCE</scope>
    <source>
        <strain evidence="2">MF-1</strain>
    </source>
</reference>
<dbReference type="AlphaFoldDB" id="A0A9Q3FGC3"/>
<sequence length="88" mass="9987">MEIDKRKKLRFSEWEPESGTPDSEEIESEGRENSIFGISSSELHNEIFSEVMKTYAKQTVWNIVETPSTEIQVTRAGIPAIETLVEGL</sequence>
<evidence type="ECO:0000313" key="3">
    <source>
        <dbReference type="Proteomes" id="UP000765509"/>
    </source>
</evidence>
<gene>
    <name evidence="2" type="ORF">O181_076496</name>
</gene>
<accession>A0A9Q3FGC3</accession>
<proteinExistence type="predicted"/>
<evidence type="ECO:0000256" key="1">
    <source>
        <dbReference type="SAM" id="MobiDB-lite"/>
    </source>
</evidence>
<organism evidence="2 3">
    <name type="scientific">Austropuccinia psidii MF-1</name>
    <dbReference type="NCBI Taxonomy" id="1389203"/>
    <lineage>
        <taxon>Eukaryota</taxon>
        <taxon>Fungi</taxon>
        <taxon>Dikarya</taxon>
        <taxon>Basidiomycota</taxon>
        <taxon>Pucciniomycotina</taxon>
        <taxon>Pucciniomycetes</taxon>
        <taxon>Pucciniales</taxon>
        <taxon>Sphaerophragmiaceae</taxon>
        <taxon>Austropuccinia</taxon>
    </lineage>
</organism>
<keyword evidence="3" id="KW-1185">Reference proteome</keyword>
<name>A0A9Q3FGC3_9BASI</name>
<protein>
    <submittedName>
        <fullName evidence="2">Uncharacterized protein</fullName>
    </submittedName>
</protein>
<dbReference type="Proteomes" id="UP000765509">
    <property type="component" value="Unassembled WGS sequence"/>
</dbReference>
<evidence type="ECO:0000313" key="2">
    <source>
        <dbReference type="EMBL" id="MBW0536781.1"/>
    </source>
</evidence>
<comment type="caution">
    <text evidence="2">The sequence shown here is derived from an EMBL/GenBank/DDBJ whole genome shotgun (WGS) entry which is preliminary data.</text>
</comment>